<evidence type="ECO:0000313" key="3">
    <source>
        <dbReference type="Proteomes" id="UP000621510"/>
    </source>
</evidence>
<accession>A0ABS1PWG7</accession>
<evidence type="ECO:0008006" key="4">
    <source>
        <dbReference type="Google" id="ProtNLM"/>
    </source>
</evidence>
<comment type="caution">
    <text evidence="2">The sequence shown here is derived from an EMBL/GenBank/DDBJ whole genome shotgun (WGS) entry which is preliminary data.</text>
</comment>
<proteinExistence type="predicted"/>
<organism evidence="2 3">
    <name type="scientific">Streptomyces endocoffeicus</name>
    <dbReference type="NCBI Taxonomy" id="2898945"/>
    <lineage>
        <taxon>Bacteria</taxon>
        <taxon>Bacillati</taxon>
        <taxon>Actinomycetota</taxon>
        <taxon>Actinomycetes</taxon>
        <taxon>Kitasatosporales</taxon>
        <taxon>Streptomycetaceae</taxon>
        <taxon>Streptomyces</taxon>
    </lineage>
</organism>
<feature type="region of interest" description="Disordered" evidence="1">
    <location>
        <begin position="52"/>
        <end position="72"/>
    </location>
</feature>
<dbReference type="EMBL" id="JAERRG010000014">
    <property type="protein sequence ID" value="MBL1116780.1"/>
    <property type="molecule type" value="Genomic_DNA"/>
</dbReference>
<keyword evidence="3" id="KW-1185">Reference proteome</keyword>
<sequence length="72" mass="7311">MKQRQTTVPVTAPVVLDAGSTTVVSGGLSPAGAPPYEPPAAVRAGTLSSLAAGSYSEGQQDDGDYHTTKWHA</sequence>
<reference evidence="2 3" key="1">
    <citation type="submission" date="2021-01" db="EMBL/GenBank/DDBJ databases">
        <title>WGS of actinomycetes isolated from Thailand.</title>
        <authorList>
            <person name="Thawai C."/>
        </authorList>
    </citation>
    <scope>NUCLEOTIDE SEQUENCE [LARGE SCALE GENOMIC DNA]</scope>
    <source>
        <strain evidence="2 3">CA3R110</strain>
    </source>
</reference>
<gene>
    <name evidence="2" type="ORF">JK364_30990</name>
</gene>
<protein>
    <recommendedName>
        <fullName evidence="4">ATP-grasp-modified RiPP</fullName>
    </recommendedName>
</protein>
<evidence type="ECO:0000313" key="2">
    <source>
        <dbReference type="EMBL" id="MBL1116780.1"/>
    </source>
</evidence>
<evidence type="ECO:0000256" key="1">
    <source>
        <dbReference type="SAM" id="MobiDB-lite"/>
    </source>
</evidence>
<feature type="compositionally biased region" description="Basic and acidic residues" evidence="1">
    <location>
        <begin position="63"/>
        <end position="72"/>
    </location>
</feature>
<name>A0ABS1PWG7_9ACTN</name>
<dbReference type="Proteomes" id="UP000621510">
    <property type="component" value="Unassembled WGS sequence"/>
</dbReference>
<dbReference type="RefSeq" id="WP_201854643.1">
    <property type="nucleotide sequence ID" value="NZ_JAERRG010000014.1"/>
</dbReference>